<gene>
    <name evidence="5" type="primary">flr</name>
    <name evidence="5" type="ORF">MAMT_00112</name>
</gene>
<keyword evidence="6" id="KW-1185">Reference proteome</keyword>
<sequence>MLRQRTRKSQGFACSGMATLSRLCYPSSPLPSMKGRFQKAEFPVEKVRCYLEPGPIVLVSSALGEERNIMTMGWHTVMEFTPSLVGCVIAESNHSFRLIRESGECVINLPTRALLDEVVGIGNTTGAEVDKFATFGLTPEESRVVNAPSILECCACFECRLADDSLVRKYNFFVFEVVYARAARRPKHPETLHYTGNGVFMVSGKILSRRAKFRPELLD</sequence>
<dbReference type="PANTHER" id="PTHR43567:SF1">
    <property type="entry name" value="FLAVOREDOXIN"/>
    <property type="match status" value="1"/>
</dbReference>
<dbReference type="GO" id="GO:0016646">
    <property type="term" value="F:oxidoreductase activity, acting on the CH-NH group of donors, NAD or NADP as acceptor"/>
    <property type="evidence" value="ECO:0007669"/>
    <property type="project" value="UniProtKB-ARBA"/>
</dbReference>
<comment type="cofactor">
    <cofactor evidence="1">
        <name>FMN</name>
        <dbReference type="ChEBI" id="CHEBI:58210"/>
    </cofactor>
</comment>
<accession>A0A5E6M6C8</accession>
<evidence type="ECO:0000256" key="1">
    <source>
        <dbReference type="ARBA" id="ARBA00001917"/>
    </source>
</evidence>
<dbReference type="Pfam" id="PF01613">
    <property type="entry name" value="Flavin_Reduct"/>
    <property type="match status" value="1"/>
</dbReference>
<dbReference type="InterPro" id="IPR052174">
    <property type="entry name" value="Flavoredoxin"/>
</dbReference>
<dbReference type="Proteomes" id="UP000334923">
    <property type="component" value="Unassembled WGS sequence"/>
</dbReference>
<evidence type="ECO:0000259" key="4">
    <source>
        <dbReference type="SMART" id="SM00903"/>
    </source>
</evidence>
<name>A0A5E6M6C8_9BACT</name>
<dbReference type="EMBL" id="CABFVA020000004">
    <property type="protein sequence ID" value="VVM04479.1"/>
    <property type="molecule type" value="Genomic_DNA"/>
</dbReference>
<comment type="similarity">
    <text evidence="3">Belongs to the flavoredoxin family.</text>
</comment>
<reference evidence="5 6" key="1">
    <citation type="submission" date="2019-09" db="EMBL/GenBank/DDBJ databases">
        <authorList>
            <person name="Cremers G."/>
        </authorList>
    </citation>
    <scope>NUCLEOTIDE SEQUENCE [LARGE SCALE GENOMIC DNA]</scope>
    <source>
        <strain evidence="5">4A</strain>
    </source>
</reference>
<feature type="domain" description="Flavin reductase like" evidence="4">
    <location>
        <begin position="49"/>
        <end position="201"/>
    </location>
</feature>
<proteinExistence type="inferred from homology"/>
<dbReference type="SMART" id="SM00903">
    <property type="entry name" value="Flavin_Reduct"/>
    <property type="match status" value="1"/>
</dbReference>
<protein>
    <submittedName>
        <fullName evidence="5">Flavoredoxin</fullName>
    </submittedName>
</protein>
<keyword evidence="2" id="KW-0285">Flavoprotein</keyword>
<dbReference type="SUPFAM" id="SSF50475">
    <property type="entry name" value="FMN-binding split barrel"/>
    <property type="match status" value="1"/>
</dbReference>
<dbReference type="PANTHER" id="PTHR43567">
    <property type="entry name" value="FLAVOREDOXIN-RELATED-RELATED"/>
    <property type="match status" value="1"/>
</dbReference>
<dbReference type="GO" id="GO:0010181">
    <property type="term" value="F:FMN binding"/>
    <property type="evidence" value="ECO:0007669"/>
    <property type="project" value="InterPro"/>
</dbReference>
<evidence type="ECO:0000256" key="2">
    <source>
        <dbReference type="ARBA" id="ARBA00022630"/>
    </source>
</evidence>
<evidence type="ECO:0000313" key="6">
    <source>
        <dbReference type="Proteomes" id="UP000334923"/>
    </source>
</evidence>
<dbReference type="AlphaFoldDB" id="A0A5E6M6C8"/>
<evidence type="ECO:0000313" key="5">
    <source>
        <dbReference type="EMBL" id="VVM04479.1"/>
    </source>
</evidence>
<dbReference type="Gene3D" id="2.30.110.10">
    <property type="entry name" value="Electron Transport, Fmn-binding Protein, Chain A"/>
    <property type="match status" value="1"/>
</dbReference>
<evidence type="ECO:0000256" key="3">
    <source>
        <dbReference type="ARBA" id="ARBA00038054"/>
    </source>
</evidence>
<dbReference type="InterPro" id="IPR012349">
    <property type="entry name" value="Split_barrel_FMN-bd"/>
</dbReference>
<organism evidence="5 6">
    <name type="scientific">Methylacidimicrobium tartarophylax</name>
    <dbReference type="NCBI Taxonomy" id="1041768"/>
    <lineage>
        <taxon>Bacteria</taxon>
        <taxon>Pseudomonadati</taxon>
        <taxon>Verrucomicrobiota</taxon>
        <taxon>Methylacidimicrobium</taxon>
    </lineage>
</organism>
<dbReference type="InterPro" id="IPR002563">
    <property type="entry name" value="Flavin_Rdtase-like_dom"/>
</dbReference>